<keyword evidence="1" id="KW-1133">Transmembrane helix</keyword>
<keyword evidence="1" id="KW-0472">Membrane</keyword>
<feature type="transmembrane region" description="Helical" evidence="1">
    <location>
        <begin position="51"/>
        <end position="71"/>
    </location>
</feature>
<evidence type="ECO:0000313" key="2">
    <source>
        <dbReference type="EMBL" id="CAD2201010.1"/>
    </source>
</evidence>
<organism evidence="2 3">
    <name type="scientific">Meloidogyne enterolobii</name>
    <name type="common">Root-knot nematode worm</name>
    <name type="synonym">Meloidogyne mayaguensis</name>
    <dbReference type="NCBI Taxonomy" id="390850"/>
    <lineage>
        <taxon>Eukaryota</taxon>
        <taxon>Metazoa</taxon>
        <taxon>Ecdysozoa</taxon>
        <taxon>Nematoda</taxon>
        <taxon>Chromadorea</taxon>
        <taxon>Rhabditida</taxon>
        <taxon>Tylenchina</taxon>
        <taxon>Tylenchomorpha</taxon>
        <taxon>Tylenchoidea</taxon>
        <taxon>Meloidogynidae</taxon>
        <taxon>Meloidogyninae</taxon>
        <taxon>Meloidogyne</taxon>
    </lineage>
</organism>
<dbReference type="Proteomes" id="UP000580250">
    <property type="component" value="Unassembled WGS sequence"/>
</dbReference>
<protein>
    <submittedName>
        <fullName evidence="2">Uncharacterized protein</fullName>
    </submittedName>
</protein>
<evidence type="ECO:0000256" key="1">
    <source>
        <dbReference type="SAM" id="Phobius"/>
    </source>
</evidence>
<accession>A0A6V7XNV3</accession>
<comment type="caution">
    <text evidence="2">The sequence shown here is derived from an EMBL/GenBank/DDBJ whole genome shotgun (WGS) entry which is preliminary data.</text>
</comment>
<dbReference type="EMBL" id="CAJEWN010001938">
    <property type="protein sequence ID" value="CAD2201010.1"/>
    <property type="molecule type" value="Genomic_DNA"/>
</dbReference>
<gene>
    <name evidence="2" type="ORF">MENT_LOCUS54532</name>
</gene>
<keyword evidence="1" id="KW-0812">Transmembrane</keyword>
<evidence type="ECO:0000313" key="3">
    <source>
        <dbReference type="Proteomes" id="UP000580250"/>
    </source>
</evidence>
<dbReference type="AlphaFoldDB" id="A0A6V7XNV3"/>
<reference evidence="2 3" key="1">
    <citation type="submission" date="2020-08" db="EMBL/GenBank/DDBJ databases">
        <authorList>
            <person name="Koutsovoulos G."/>
            <person name="Danchin GJ E."/>
        </authorList>
    </citation>
    <scope>NUCLEOTIDE SEQUENCE [LARGE SCALE GENOMIC DNA]</scope>
</reference>
<proteinExistence type="predicted"/>
<sequence>MDIMFAQLPVTSIPAELKLSEHNNKEVVKENIYILNELIKRMDNLNDSQHFQSILILTGLFIINYILKIFFR</sequence>
<name>A0A6V7XNV3_MELEN</name>